<dbReference type="AlphaFoldDB" id="V4L7I4"/>
<evidence type="ECO:0000256" key="1">
    <source>
        <dbReference type="SAM" id="Phobius"/>
    </source>
</evidence>
<keyword evidence="1" id="KW-0812">Transmembrane</keyword>
<dbReference type="Proteomes" id="UP000030689">
    <property type="component" value="Unassembled WGS sequence"/>
</dbReference>
<feature type="transmembrane region" description="Helical" evidence="1">
    <location>
        <begin position="46"/>
        <end position="68"/>
    </location>
</feature>
<evidence type="ECO:0000313" key="2">
    <source>
        <dbReference type="EMBL" id="ESQ38302.1"/>
    </source>
</evidence>
<evidence type="ECO:0000313" key="3">
    <source>
        <dbReference type="Proteomes" id="UP000030689"/>
    </source>
</evidence>
<reference evidence="2 3" key="1">
    <citation type="journal article" date="2013" name="Front. Plant Sci.">
        <title>The Reference Genome of the Halophytic Plant Eutrema salsugineum.</title>
        <authorList>
            <person name="Yang R."/>
            <person name="Jarvis D.E."/>
            <person name="Chen H."/>
            <person name="Beilstein M.A."/>
            <person name="Grimwood J."/>
            <person name="Jenkins J."/>
            <person name="Shu S."/>
            <person name="Prochnik S."/>
            <person name="Xin M."/>
            <person name="Ma C."/>
            <person name="Schmutz J."/>
            <person name="Wing R.A."/>
            <person name="Mitchell-Olds T."/>
            <person name="Schumaker K.S."/>
            <person name="Wang X."/>
        </authorList>
    </citation>
    <scope>NUCLEOTIDE SEQUENCE [LARGE SCALE GENOMIC DNA]</scope>
</reference>
<keyword evidence="1" id="KW-1133">Transmembrane helix</keyword>
<dbReference type="Gramene" id="ESQ38302">
    <property type="protein sequence ID" value="ESQ38302"/>
    <property type="gene ID" value="EUTSA_v10029112mg"/>
</dbReference>
<sequence length="70" mass="8327">MRSGIIGWMRSCIIGWMRSCIIGWMRSCIIGWMRSCIRSRVPFIHCFILLLLASVYSQISTIIIRVYVWW</sequence>
<name>V4L7I4_EUTSA</name>
<keyword evidence="3" id="KW-1185">Reference proteome</keyword>
<dbReference type="EMBL" id="KI517537">
    <property type="protein sequence ID" value="ESQ38302.1"/>
    <property type="molecule type" value="Genomic_DNA"/>
</dbReference>
<proteinExistence type="predicted"/>
<keyword evidence="1" id="KW-0472">Membrane</keyword>
<protein>
    <submittedName>
        <fullName evidence="2">Uncharacterized protein</fullName>
    </submittedName>
</protein>
<organism evidence="2 3">
    <name type="scientific">Eutrema salsugineum</name>
    <name type="common">Saltwater cress</name>
    <name type="synonym">Sisymbrium salsugineum</name>
    <dbReference type="NCBI Taxonomy" id="72664"/>
    <lineage>
        <taxon>Eukaryota</taxon>
        <taxon>Viridiplantae</taxon>
        <taxon>Streptophyta</taxon>
        <taxon>Embryophyta</taxon>
        <taxon>Tracheophyta</taxon>
        <taxon>Spermatophyta</taxon>
        <taxon>Magnoliopsida</taxon>
        <taxon>eudicotyledons</taxon>
        <taxon>Gunneridae</taxon>
        <taxon>Pentapetalae</taxon>
        <taxon>rosids</taxon>
        <taxon>malvids</taxon>
        <taxon>Brassicales</taxon>
        <taxon>Brassicaceae</taxon>
        <taxon>Eutremeae</taxon>
        <taxon>Eutrema</taxon>
    </lineage>
</organism>
<gene>
    <name evidence="2" type="ORF">EUTSA_v10029112mg</name>
</gene>
<accession>V4L7I4</accession>
<dbReference type="KEGG" id="eus:EUTSA_v10029112mg"/>